<dbReference type="Proteomes" id="UP000515153">
    <property type="component" value="Unplaced"/>
</dbReference>
<feature type="coiled-coil region" evidence="2">
    <location>
        <begin position="74"/>
        <end position="119"/>
    </location>
</feature>
<dbReference type="GeneID" id="41961891"/>
<dbReference type="Pfam" id="PF25543">
    <property type="entry name" value="zf-CCCH_tandem"/>
    <property type="match status" value="1"/>
</dbReference>
<reference evidence="6" key="2">
    <citation type="submission" date="2019-10" db="EMBL/GenBank/DDBJ databases">
        <authorList>
            <consortium name="NCBI Genome Project"/>
        </authorList>
    </citation>
    <scope>NUCLEOTIDE SEQUENCE</scope>
    <source>
        <strain evidence="6">NI907</strain>
    </source>
</reference>
<evidence type="ECO:0000256" key="2">
    <source>
        <dbReference type="SAM" id="Coils"/>
    </source>
</evidence>
<evidence type="ECO:0000256" key="1">
    <source>
        <dbReference type="PROSITE-ProRule" id="PRU00723"/>
    </source>
</evidence>
<dbReference type="PANTHER" id="PTHR37543">
    <property type="entry name" value="CCCH ZINC FINGER DNA BINDING PROTEIN (AFU_ORTHOLOGUE AFUA_5G12760)"/>
    <property type="match status" value="1"/>
</dbReference>
<protein>
    <recommendedName>
        <fullName evidence="4">C3H1-type domain-containing protein</fullName>
    </recommendedName>
</protein>
<dbReference type="PANTHER" id="PTHR37543:SF1">
    <property type="entry name" value="CCCH ZINC FINGER DNA BINDING PROTEIN (AFU_ORTHOLOGUE AFUA_5G12760)"/>
    <property type="match status" value="1"/>
</dbReference>
<evidence type="ECO:0000313" key="5">
    <source>
        <dbReference type="Proteomes" id="UP000515153"/>
    </source>
</evidence>
<dbReference type="KEGG" id="pgri:PgNI_06964"/>
<evidence type="ECO:0000259" key="4">
    <source>
        <dbReference type="PROSITE" id="PS50103"/>
    </source>
</evidence>
<sequence length="502" mass="54959">MNGQFSLLGRERSPPQQQQPDQFIMGVGGNTVGGSSAGGSLVSGSFMGFIHRFQTLQIARDSSESLIKDLLVYAKEVEDKLRTDNKRLQNELEDTKLDLTDARAAQRDLQIQLQDAQSRAAYYSQGTELYRNTNQYVVALVDGEGLVFKPEFLRQGVEGGRRAATTFRILILEQCGDHANEIQVMVKIVANLASLAKALKADGSIQNENDLRDFFVGFSQCISSFDFVDIGTGASNPSSKIKEAANWHMGNLNCRHVLLGVSHDPSYAQFFDDVLDDNTKDLVTVIEGVPMVRELSKTMVNKINYTNSLFRSDKIGKVATSGPPPGLATVGSNENAPTAISYAGVTSAPPVSPPPTLKLPLAPKQINVPKTVKQPPWNPGARGLDSPLKVNQSVLDNIKKRTGSSKLCNNHYLRGPCAKKDTCGFEHNYKPNAEEKVAISFLARLNPCTNGQECDIADCIYGHHCPSTVNGQCTHPYCKFRPDEHPAGTKYKSTYRNGEAYN</sequence>
<dbReference type="InterPro" id="IPR057683">
    <property type="entry name" value="DUF7923"/>
</dbReference>
<keyword evidence="1" id="KW-0863">Zinc-finger</keyword>
<dbReference type="Pfam" id="PF25542">
    <property type="entry name" value="zf-CCCH_12"/>
    <property type="match status" value="1"/>
</dbReference>
<dbReference type="Pfam" id="PF25540">
    <property type="entry name" value="DUF7923"/>
    <property type="match status" value="1"/>
</dbReference>
<dbReference type="OrthoDB" id="3512845at2759"/>
<evidence type="ECO:0000256" key="3">
    <source>
        <dbReference type="SAM" id="MobiDB-lite"/>
    </source>
</evidence>
<dbReference type="PROSITE" id="PS50103">
    <property type="entry name" value="ZF_C3H1"/>
    <property type="match status" value="1"/>
</dbReference>
<proteinExistence type="predicted"/>
<reference evidence="6" key="1">
    <citation type="journal article" date="2019" name="Mol. Biol. Evol.">
        <title>Blast fungal genomes show frequent chromosomal changes, gene gains and losses, and effector gene turnover.</title>
        <authorList>
            <person name="Gomez Luciano L.B."/>
            <person name="Jason Tsai I."/>
            <person name="Chuma I."/>
            <person name="Tosa Y."/>
            <person name="Chen Y.H."/>
            <person name="Li J.Y."/>
            <person name="Li M.Y."/>
            <person name="Jade Lu M.Y."/>
            <person name="Nakayashiki H."/>
            <person name="Li W.H."/>
        </authorList>
    </citation>
    <scope>NUCLEOTIDE SEQUENCE</scope>
    <source>
        <strain evidence="6">NI907</strain>
    </source>
</reference>
<keyword evidence="2" id="KW-0175">Coiled coil</keyword>
<name>A0A6P8B360_PYRGI</name>
<dbReference type="RefSeq" id="XP_030981565.1">
    <property type="nucleotide sequence ID" value="XM_031126982.1"/>
</dbReference>
<dbReference type="GO" id="GO:0008270">
    <property type="term" value="F:zinc ion binding"/>
    <property type="evidence" value="ECO:0007669"/>
    <property type="project" value="UniProtKB-KW"/>
</dbReference>
<organism evidence="5 6">
    <name type="scientific">Pyricularia grisea</name>
    <name type="common">Crabgrass-specific blast fungus</name>
    <name type="synonym">Magnaporthe grisea</name>
    <dbReference type="NCBI Taxonomy" id="148305"/>
    <lineage>
        <taxon>Eukaryota</taxon>
        <taxon>Fungi</taxon>
        <taxon>Dikarya</taxon>
        <taxon>Ascomycota</taxon>
        <taxon>Pezizomycotina</taxon>
        <taxon>Sordariomycetes</taxon>
        <taxon>Sordariomycetidae</taxon>
        <taxon>Magnaporthales</taxon>
        <taxon>Pyriculariaceae</taxon>
        <taxon>Pyricularia</taxon>
    </lineage>
</organism>
<keyword evidence="1" id="KW-0862">Zinc</keyword>
<feature type="region of interest" description="Disordered" evidence="3">
    <location>
        <begin position="1"/>
        <end position="29"/>
    </location>
</feature>
<keyword evidence="1" id="KW-0479">Metal-binding</keyword>
<dbReference type="InterPro" id="IPR057654">
    <property type="entry name" value="Znf-CCCH_tandem"/>
</dbReference>
<feature type="zinc finger region" description="C3H1-type" evidence="1">
    <location>
        <begin position="402"/>
        <end position="430"/>
    </location>
</feature>
<dbReference type="AlphaFoldDB" id="A0A6P8B360"/>
<gene>
    <name evidence="6" type="ORF">PgNI_06964</name>
</gene>
<evidence type="ECO:0000313" key="6">
    <source>
        <dbReference type="RefSeq" id="XP_030981565.1"/>
    </source>
</evidence>
<reference evidence="6" key="3">
    <citation type="submission" date="2025-08" db="UniProtKB">
        <authorList>
            <consortium name="RefSeq"/>
        </authorList>
    </citation>
    <scope>IDENTIFICATION</scope>
    <source>
        <strain evidence="6">NI907</strain>
    </source>
</reference>
<accession>A0A6P8B360</accession>
<keyword evidence="5" id="KW-1185">Reference proteome</keyword>
<dbReference type="InterPro" id="IPR000571">
    <property type="entry name" value="Znf_CCCH"/>
</dbReference>
<feature type="domain" description="C3H1-type" evidence="4">
    <location>
        <begin position="402"/>
        <end position="430"/>
    </location>
</feature>